<keyword evidence="19" id="KW-0443">Lipid metabolism</keyword>
<keyword evidence="11" id="KW-0444">Lipid biosynthesis</keyword>
<evidence type="ECO:0000256" key="32">
    <source>
        <dbReference type="RuleBase" id="RU003695"/>
    </source>
</evidence>
<evidence type="ECO:0000256" key="26">
    <source>
        <dbReference type="ARBA" id="ARBA00023698"/>
    </source>
</evidence>
<dbReference type="GeneID" id="103202221"/>
<keyword evidence="24" id="KW-0413">Isomerase</keyword>
<keyword evidence="13" id="KW-0643">Prostaglandin biosynthesis</keyword>
<dbReference type="PROSITE" id="PS00213">
    <property type="entry name" value="LIPOCALIN"/>
    <property type="match status" value="1"/>
</dbReference>
<evidence type="ECO:0000256" key="15">
    <source>
        <dbReference type="ARBA" id="ARBA00022729"/>
    </source>
</evidence>
<evidence type="ECO:0000256" key="18">
    <source>
        <dbReference type="ARBA" id="ARBA00023034"/>
    </source>
</evidence>
<gene>
    <name evidence="36" type="primary">PTGDS</name>
</gene>
<reference evidence="36" key="1">
    <citation type="submission" date="2025-08" db="UniProtKB">
        <authorList>
            <consortium name="RefSeq"/>
        </authorList>
    </citation>
    <scope>IDENTIFICATION</scope>
</reference>
<dbReference type="PRINTS" id="PR01254">
    <property type="entry name" value="PGNDSYNTHASE"/>
</dbReference>
<evidence type="ECO:0000256" key="10">
    <source>
        <dbReference type="ARBA" id="ARBA00022501"/>
    </source>
</evidence>
<dbReference type="InterPro" id="IPR002345">
    <property type="entry name" value="Lipocalin"/>
</dbReference>
<dbReference type="GO" id="GO:0031965">
    <property type="term" value="C:nuclear membrane"/>
    <property type="evidence" value="ECO:0007669"/>
    <property type="project" value="UniProtKB-SubCell"/>
</dbReference>
<dbReference type="AlphaFoldDB" id="A0A8B7ACR2"/>
<evidence type="ECO:0000313" key="36">
    <source>
        <dbReference type="RefSeq" id="XP_007945242.1"/>
    </source>
</evidence>
<comment type="similarity">
    <text evidence="6 32">Belongs to the calycin superfamily. Lipocalin family.</text>
</comment>
<evidence type="ECO:0000256" key="11">
    <source>
        <dbReference type="ARBA" id="ARBA00022516"/>
    </source>
</evidence>
<evidence type="ECO:0000256" key="19">
    <source>
        <dbReference type="ARBA" id="ARBA00023098"/>
    </source>
</evidence>
<sequence length="191" mass="21388">MAVRYPLWMGLLLLGAWGPLPTPAQAQLSVQPNFQQDKFLGRWFSAGLASNSTWFREKKASLSMCKSVLALTADGDLNLTTTFVRNNQCESRTMVLRPAGPPGHYSYGNPHWGSVHDISVVETDYSQYALLCTEGSKRPGHDFRMVTLYSRTQNPSAQFKEKFAAFAKAKGFTEEAIVFLPQTDRCMEEPE</sequence>
<proteinExistence type="inferred from homology"/>
<evidence type="ECO:0000256" key="21">
    <source>
        <dbReference type="ARBA" id="ARBA00023157"/>
    </source>
</evidence>
<feature type="chain" id="PRO_5034371720" description="Prostaglandin-H2 D-isomerase" evidence="33">
    <location>
        <begin position="27"/>
        <end position="191"/>
    </location>
</feature>
<keyword evidence="17" id="KW-0276">Fatty acid metabolism</keyword>
<keyword evidence="21" id="KW-1015">Disulfide bond</keyword>
<dbReference type="GO" id="GO:0043303">
    <property type="term" value="P:mast cell degranulation"/>
    <property type="evidence" value="ECO:0007669"/>
    <property type="project" value="UniProtKB-KW"/>
</dbReference>
<keyword evidence="20" id="KW-0472">Membrane</keyword>
<keyword evidence="22" id="KW-0275">Fatty acid biosynthesis</keyword>
<evidence type="ECO:0000256" key="22">
    <source>
        <dbReference type="ARBA" id="ARBA00023160"/>
    </source>
</evidence>
<feature type="signal peptide" evidence="33">
    <location>
        <begin position="1"/>
        <end position="26"/>
    </location>
</feature>
<keyword evidence="10" id="KW-0644">Prostaglandin metabolism</keyword>
<evidence type="ECO:0000256" key="5">
    <source>
        <dbReference type="ARBA" id="ARBA00004613"/>
    </source>
</evidence>
<dbReference type="PANTHER" id="PTHR11430:SF86">
    <property type="entry name" value="PROSTAGLANDIN-H2 D-ISOMERASE"/>
    <property type="match status" value="1"/>
</dbReference>
<dbReference type="GO" id="GO:0005794">
    <property type="term" value="C:Golgi apparatus"/>
    <property type="evidence" value="ECO:0007669"/>
    <property type="project" value="UniProtKB-SubCell"/>
</dbReference>
<evidence type="ECO:0000256" key="27">
    <source>
        <dbReference type="ARBA" id="ARBA00023799"/>
    </source>
</evidence>
<dbReference type="Gene3D" id="2.40.128.20">
    <property type="match status" value="1"/>
</dbReference>
<evidence type="ECO:0000256" key="24">
    <source>
        <dbReference type="ARBA" id="ARBA00023235"/>
    </source>
</evidence>
<protein>
    <recommendedName>
        <fullName evidence="28">Prostaglandin-H2 D-isomerase</fullName>
        <ecNumber evidence="27">5.3.99.2</ecNumber>
    </recommendedName>
    <alternativeName>
        <fullName evidence="31">Glutathione-independent PGD synthase</fullName>
    </alternativeName>
    <alternativeName>
        <fullName evidence="30">Lipocalin-type prostaglandin-D synthase</fullName>
    </alternativeName>
    <alternativeName>
        <fullName evidence="29">Prostaglandin-D2 synthase</fullName>
    </alternativeName>
</protein>
<evidence type="ECO:0000256" key="14">
    <source>
        <dbReference type="ARBA" id="ARBA00022675"/>
    </source>
</evidence>
<keyword evidence="23" id="KW-0325">Glycoprotein</keyword>
<keyword evidence="35" id="KW-1185">Reference proteome</keyword>
<dbReference type="CTD" id="5730"/>
<accession>A0A8B7ACR2</accession>
<dbReference type="GO" id="GO:0048471">
    <property type="term" value="C:perinuclear region of cytoplasm"/>
    <property type="evidence" value="ECO:0007669"/>
    <property type="project" value="UniProtKB-SubCell"/>
</dbReference>
<evidence type="ECO:0000256" key="30">
    <source>
        <dbReference type="ARBA" id="ARBA00031917"/>
    </source>
</evidence>
<organism evidence="35 36">
    <name type="scientific">Orycteropus afer afer</name>
    <dbReference type="NCBI Taxonomy" id="1230840"/>
    <lineage>
        <taxon>Eukaryota</taxon>
        <taxon>Metazoa</taxon>
        <taxon>Chordata</taxon>
        <taxon>Craniata</taxon>
        <taxon>Vertebrata</taxon>
        <taxon>Euteleostomi</taxon>
        <taxon>Mammalia</taxon>
        <taxon>Eutheria</taxon>
        <taxon>Afrotheria</taxon>
        <taxon>Tubulidentata</taxon>
        <taxon>Orycteropodidae</taxon>
        <taxon>Orycteropus</taxon>
    </lineage>
</organism>
<name>A0A8B7ACR2_ORYAF</name>
<dbReference type="GO" id="GO:0036094">
    <property type="term" value="F:small molecule binding"/>
    <property type="evidence" value="ECO:0007669"/>
    <property type="project" value="InterPro"/>
</dbReference>
<keyword evidence="15 33" id="KW-0732">Signal</keyword>
<dbReference type="GO" id="GO:0004667">
    <property type="term" value="F:prostaglandin-D synthase activity"/>
    <property type="evidence" value="ECO:0007669"/>
    <property type="project" value="UniProtKB-EC"/>
</dbReference>
<evidence type="ECO:0000256" key="1">
    <source>
        <dbReference type="ARBA" id="ARBA00004126"/>
    </source>
</evidence>
<evidence type="ECO:0000313" key="35">
    <source>
        <dbReference type="Proteomes" id="UP000694850"/>
    </source>
</evidence>
<dbReference type="SUPFAM" id="SSF50814">
    <property type="entry name" value="Lipocalins"/>
    <property type="match status" value="1"/>
</dbReference>
<dbReference type="InterPro" id="IPR012674">
    <property type="entry name" value="Calycin"/>
</dbReference>
<keyword evidence="16" id="KW-0256">Endoplasmic reticulum</keyword>
<evidence type="ECO:0000256" key="12">
    <source>
        <dbReference type="ARBA" id="ARBA00022525"/>
    </source>
</evidence>
<comment type="subunit">
    <text evidence="7">Monomer.</text>
</comment>
<evidence type="ECO:0000256" key="31">
    <source>
        <dbReference type="ARBA" id="ARBA00032350"/>
    </source>
</evidence>
<evidence type="ECO:0000256" key="25">
    <source>
        <dbReference type="ARBA" id="ARBA00023242"/>
    </source>
</evidence>
<evidence type="ECO:0000256" key="17">
    <source>
        <dbReference type="ARBA" id="ARBA00022832"/>
    </source>
</evidence>
<dbReference type="GO" id="GO:0005615">
    <property type="term" value="C:extracellular space"/>
    <property type="evidence" value="ECO:0007669"/>
    <property type="project" value="TreeGrafter"/>
</dbReference>
<feature type="domain" description="Lipocalin/cytosolic fatty-acid binding" evidence="34">
    <location>
        <begin position="41"/>
        <end position="184"/>
    </location>
</feature>
<evidence type="ECO:0000256" key="8">
    <source>
        <dbReference type="ARBA" id="ARBA00022448"/>
    </source>
</evidence>
<evidence type="ECO:0000256" key="7">
    <source>
        <dbReference type="ARBA" id="ARBA00011245"/>
    </source>
</evidence>
<comment type="subcellular location">
    <subcellularLocation>
        <location evidence="4">Cytoplasm</location>
        <location evidence="4">Perinuclear region</location>
    </subcellularLocation>
    <subcellularLocation>
        <location evidence="3">Golgi apparatus</location>
    </subcellularLocation>
    <subcellularLocation>
        <location evidence="1">Nucleus membrane</location>
    </subcellularLocation>
    <subcellularLocation>
        <location evidence="2">Rough endoplasmic reticulum</location>
    </subcellularLocation>
    <subcellularLocation>
        <location evidence="5">Secreted</location>
    </subcellularLocation>
</comment>
<evidence type="ECO:0000256" key="16">
    <source>
        <dbReference type="ARBA" id="ARBA00022824"/>
    </source>
</evidence>
<dbReference type="PANTHER" id="PTHR11430">
    <property type="entry name" value="LIPOCALIN"/>
    <property type="match status" value="1"/>
</dbReference>
<evidence type="ECO:0000256" key="20">
    <source>
        <dbReference type="ARBA" id="ARBA00023136"/>
    </source>
</evidence>
<evidence type="ECO:0000256" key="4">
    <source>
        <dbReference type="ARBA" id="ARBA00004556"/>
    </source>
</evidence>
<evidence type="ECO:0000256" key="6">
    <source>
        <dbReference type="ARBA" id="ARBA00006889"/>
    </source>
</evidence>
<evidence type="ECO:0000256" key="23">
    <source>
        <dbReference type="ARBA" id="ARBA00023180"/>
    </source>
</evidence>
<dbReference type="InterPro" id="IPR000566">
    <property type="entry name" value="Lipocln_cytosolic_FA-bd_dom"/>
</dbReference>
<evidence type="ECO:0000256" key="13">
    <source>
        <dbReference type="ARBA" id="ARBA00022585"/>
    </source>
</evidence>
<evidence type="ECO:0000256" key="29">
    <source>
        <dbReference type="ARBA" id="ARBA00030654"/>
    </source>
</evidence>
<dbReference type="RefSeq" id="XP_007945242.1">
    <property type="nucleotide sequence ID" value="XM_007947051.1"/>
</dbReference>
<dbReference type="Pfam" id="PF00061">
    <property type="entry name" value="Lipocalin"/>
    <property type="match status" value="1"/>
</dbReference>
<dbReference type="Proteomes" id="UP000694850">
    <property type="component" value="Unplaced"/>
</dbReference>
<keyword evidence="14" id="KW-0467">Mast cell degranulation</keyword>
<dbReference type="GO" id="GO:0005791">
    <property type="term" value="C:rough endoplasmic reticulum"/>
    <property type="evidence" value="ECO:0007669"/>
    <property type="project" value="UniProtKB-SubCell"/>
</dbReference>
<dbReference type="GO" id="GO:0001516">
    <property type="term" value="P:prostaglandin biosynthetic process"/>
    <property type="evidence" value="ECO:0007669"/>
    <property type="project" value="UniProtKB-KW"/>
</dbReference>
<evidence type="ECO:0000256" key="2">
    <source>
        <dbReference type="ARBA" id="ARBA00004427"/>
    </source>
</evidence>
<keyword evidence="12" id="KW-0964">Secreted</keyword>
<keyword evidence="25" id="KW-0539">Nucleus</keyword>
<dbReference type="EC" id="5.3.99.2" evidence="27"/>
<dbReference type="InterPro" id="IPR022272">
    <property type="entry name" value="Lipocalin_CS"/>
</dbReference>
<keyword evidence="9" id="KW-0963">Cytoplasm</keyword>
<evidence type="ECO:0000256" key="33">
    <source>
        <dbReference type="SAM" id="SignalP"/>
    </source>
</evidence>
<evidence type="ECO:0000256" key="28">
    <source>
        <dbReference type="ARBA" id="ARBA00023891"/>
    </source>
</evidence>
<dbReference type="PRINTS" id="PR00179">
    <property type="entry name" value="LIPOCALIN"/>
</dbReference>
<keyword evidence="8" id="KW-0813">Transport</keyword>
<keyword evidence="18" id="KW-0333">Golgi apparatus</keyword>
<evidence type="ECO:0000256" key="3">
    <source>
        <dbReference type="ARBA" id="ARBA00004555"/>
    </source>
</evidence>
<dbReference type="OrthoDB" id="9048943at2759"/>
<evidence type="ECO:0000256" key="9">
    <source>
        <dbReference type="ARBA" id="ARBA00022490"/>
    </source>
</evidence>
<evidence type="ECO:0000259" key="34">
    <source>
        <dbReference type="Pfam" id="PF00061"/>
    </source>
</evidence>
<comment type="catalytic activity">
    <reaction evidence="26">
        <text>prostaglandin H2 = prostaglandin D2</text>
        <dbReference type="Rhea" id="RHEA:10600"/>
        <dbReference type="ChEBI" id="CHEBI:57405"/>
        <dbReference type="ChEBI" id="CHEBI:57406"/>
        <dbReference type="EC" id="5.3.99.2"/>
    </reaction>
</comment>